<keyword evidence="3" id="KW-1185">Reference proteome</keyword>
<protein>
    <submittedName>
        <fullName evidence="2">Cupin domain-containing protein</fullName>
    </submittedName>
</protein>
<evidence type="ECO:0000313" key="2">
    <source>
        <dbReference type="EMBL" id="SEO27260.1"/>
    </source>
</evidence>
<dbReference type="AlphaFoldDB" id="A0A1H8NCD8"/>
<dbReference type="OrthoDB" id="5592106at2"/>
<dbReference type="PANTHER" id="PTHR36114">
    <property type="entry name" value="16.7 KDA PROTEIN IN WHIE LOCUS"/>
    <property type="match status" value="1"/>
</dbReference>
<evidence type="ECO:0000259" key="1">
    <source>
        <dbReference type="Pfam" id="PF07883"/>
    </source>
</evidence>
<sequence length="140" mass="15625">MGTGMTRPVSVNMADRPEDTWDDPARGTLRWKTLISAGLTPSESLVCGVALMRQGEHFALHHHAEPEIYFGLEGEGTVMIDGIPHRLAPGIALYIPGNAIHGVPETQEPLRWFYTFARNSFDDIDYHFEPVQPGPDKRQT</sequence>
<accession>A0A1H8NCD8</accession>
<gene>
    <name evidence="2" type="ORF">SAMN04488103_11822</name>
</gene>
<name>A0A1H8NCD8_9RHOB</name>
<dbReference type="SUPFAM" id="SSF51182">
    <property type="entry name" value="RmlC-like cupins"/>
    <property type="match status" value="1"/>
</dbReference>
<dbReference type="PANTHER" id="PTHR36114:SF1">
    <property type="entry name" value="16.7 KDA PROTEIN IN WHIE LOCUS"/>
    <property type="match status" value="1"/>
</dbReference>
<dbReference type="Proteomes" id="UP000198761">
    <property type="component" value="Unassembled WGS sequence"/>
</dbReference>
<dbReference type="InterPro" id="IPR052044">
    <property type="entry name" value="PKS_Associated_Protein"/>
</dbReference>
<proteinExistence type="predicted"/>
<dbReference type="Pfam" id="PF07883">
    <property type="entry name" value="Cupin_2"/>
    <property type="match status" value="1"/>
</dbReference>
<dbReference type="Gene3D" id="2.60.120.10">
    <property type="entry name" value="Jelly Rolls"/>
    <property type="match status" value="1"/>
</dbReference>
<dbReference type="InterPro" id="IPR011051">
    <property type="entry name" value="RmlC_Cupin_sf"/>
</dbReference>
<dbReference type="EMBL" id="FOCE01000018">
    <property type="protein sequence ID" value="SEO27260.1"/>
    <property type="molecule type" value="Genomic_DNA"/>
</dbReference>
<feature type="domain" description="Cupin type-2" evidence="1">
    <location>
        <begin position="52"/>
        <end position="114"/>
    </location>
</feature>
<dbReference type="InterPro" id="IPR013096">
    <property type="entry name" value="Cupin_2"/>
</dbReference>
<evidence type="ECO:0000313" key="3">
    <source>
        <dbReference type="Proteomes" id="UP000198761"/>
    </source>
</evidence>
<organism evidence="2 3">
    <name type="scientific">Gemmobacter aquatilis</name>
    <dbReference type="NCBI Taxonomy" id="933059"/>
    <lineage>
        <taxon>Bacteria</taxon>
        <taxon>Pseudomonadati</taxon>
        <taxon>Pseudomonadota</taxon>
        <taxon>Alphaproteobacteria</taxon>
        <taxon>Rhodobacterales</taxon>
        <taxon>Paracoccaceae</taxon>
        <taxon>Gemmobacter</taxon>
    </lineage>
</organism>
<dbReference type="STRING" id="933059.SAMN04488103_11822"/>
<reference evidence="2 3" key="1">
    <citation type="submission" date="2016-10" db="EMBL/GenBank/DDBJ databases">
        <authorList>
            <person name="de Groot N.N."/>
        </authorList>
    </citation>
    <scope>NUCLEOTIDE SEQUENCE [LARGE SCALE GENOMIC DNA]</scope>
    <source>
        <strain evidence="2 3">DSM 3857</strain>
    </source>
</reference>
<dbReference type="InterPro" id="IPR014710">
    <property type="entry name" value="RmlC-like_jellyroll"/>
</dbReference>